<dbReference type="Proteomes" id="UP000032668">
    <property type="component" value="Unassembled WGS sequence"/>
</dbReference>
<dbReference type="InterPro" id="IPR051603">
    <property type="entry name" value="Zinc-ADH_QOR/CCCR"/>
</dbReference>
<evidence type="ECO:0000259" key="4">
    <source>
        <dbReference type="SMART" id="SM00829"/>
    </source>
</evidence>
<dbReference type="GO" id="GO:0016491">
    <property type="term" value="F:oxidoreductase activity"/>
    <property type="evidence" value="ECO:0007669"/>
    <property type="project" value="UniProtKB-KW"/>
</dbReference>
<dbReference type="InterPro" id="IPR011032">
    <property type="entry name" value="GroES-like_sf"/>
</dbReference>
<dbReference type="GO" id="GO:0008270">
    <property type="term" value="F:zinc ion binding"/>
    <property type="evidence" value="ECO:0007669"/>
    <property type="project" value="InterPro"/>
</dbReference>
<proteinExistence type="inferred from homology"/>
<evidence type="ECO:0000256" key="1">
    <source>
        <dbReference type="ARBA" id="ARBA00010371"/>
    </source>
</evidence>
<dbReference type="PANTHER" id="PTHR44154:SF1">
    <property type="entry name" value="QUINONE OXIDOREDUCTASE"/>
    <property type="match status" value="1"/>
</dbReference>
<dbReference type="AlphaFoldDB" id="A0A0D6PAB4"/>
<reference evidence="5 6" key="1">
    <citation type="submission" date="2012-11" db="EMBL/GenBank/DDBJ databases">
        <title>Whole genome sequence of Acidocella aminolytica 101 = DSM 11237.</title>
        <authorList>
            <person name="Azuma Y."/>
            <person name="Higashiura N."/>
            <person name="Hirakawa H."/>
            <person name="Matsushita K."/>
        </authorList>
    </citation>
    <scope>NUCLEOTIDE SEQUENCE [LARGE SCALE GENOMIC DNA]</scope>
    <source>
        <strain evidence="6">101 / DSM 11237</strain>
    </source>
</reference>
<keyword evidence="6" id="KW-1185">Reference proteome</keyword>
<dbReference type="EMBL" id="BANC01000005">
    <property type="protein sequence ID" value="GAN78685.1"/>
    <property type="molecule type" value="Genomic_DNA"/>
</dbReference>
<dbReference type="InterPro" id="IPR020843">
    <property type="entry name" value="ER"/>
</dbReference>
<dbReference type="PANTHER" id="PTHR44154">
    <property type="entry name" value="QUINONE OXIDOREDUCTASE"/>
    <property type="match status" value="1"/>
</dbReference>
<keyword evidence="3" id="KW-0479">Metal-binding</keyword>
<organism evidence="5 6">
    <name type="scientific">Acidocella aminolytica 101 = DSM 11237</name>
    <dbReference type="NCBI Taxonomy" id="1120923"/>
    <lineage>
        <taxon>Bacteria</taxon>
        <taxon>Pseudomonadati</taxon>
        <taxon>Pseudomonadota</taxon>
        <taxon>Alphaproteobacteria</taxon>
        <taxon>Acetobacterales</taxon>
        <taxon>Acidocellaceae</taxon>
        <taxon>Acidocella</taxon>
    </lineage>
</organism>
<dbReference type="SUPFAM" id="SSF51735">
    <property type="entry name" value="NAD(P)-binding Rossmann-fold domains"/>
    <property type="match status" value="1"/>
</dbReference>
<keyword evidence="2" id="KW-0521">NADP</keyword>
<dbReference type="SUPFAM" id="SSF50129">
    <property type="entry name" value="GroES-like"/>
    <property type="match status" value="1"/>
</dbReference>
<evidence type="ECO:0000313" key="6">
    <source>
        <dbReference type="Proteomes" id="UP000032668"/>
    </source>
</evidence>
<dbReference type="InterPro" id="IPR013149">
    <property type="entry name" value="ADH-like_C"/>
</dbReference>
<comment type="caution">
    <text evidence="5">The sequence shown here is derived from an EMBL/GenBank/DDBJ whole genome shotgun (WGS) entry which is preliminary data.</text>
</comment>
<sequence length="336" mass="36198">MKAVAFTHSRPITDPDALQDIELPMPVPRHHDLLVEIKAVSVNPIDTKIRQANEPLGEPRVLGFDAAGIVRAIGPEVQNFSVGDEVYYAGVTDRPGTNAEFHLVDDRIVGHKPKTLNFAAAAALPLTALTAWEMLFERFRIPRDQPHGGTLLVVGAGGGVGSMAIQLAAQLTDMTIIATASRPETADWCRSLGAHHIVNHHHDFGAQILQAGLAPPDHILCVAHVKQHFHKLVDLLAPEGAVGIIESNAGELNVSPLIRKSATLHTEYVFTRGMLHTANMAIQHRTLEAIAHLVDNGTLKTTMTENFGLINAGNLMRAHAALESGETVGKIVLEGF</sequence>
<dbReference type="OrthoDB" id="9785812at2"/>
<dbReference type="NCBIfam" id="TIGR02817">
    <property type="entry name" value="adh_fam_1"/>
    <property type="match status" value="1"/>
</dbReference>
<dbReference type="STRING" id="1120923.SAMN02746095_00498"/>
<dbReference type="Pfam" id="PF08240">
    <property type="entry name" value="ADH_N"/>
    <property type="match status" value="1"/>
</dbReference>
<dbReference type="Gene3D" id="3.90.180.10">
    <property type="entry name" value="Medium-chain alcohol dehydrogenases, catalytic domain"/>
    <property type="match status" value="1"/>
</dbReference>
<name>A0A0D6PAB4_9PROT</name>
<dbReference type="SMART" id="SM00829">
    <property type="entry name" value="PKS_ER"/>
    <property type="match status" value="1"/>
</dbReference>
<feature type="domain" description="Enoyl reductase (ER)" evidence="4">
    <location>
        <begin position="13"/>
        <end position="333"/>
    </location>
</feature>
<comment type="similarity">
    <text evidence="1 3">Belongs to the zinc-containing alcohol dehydrogenase family. Quinone oxidoreductase subfamily.</text>
</comment>
<keyword evidence="3" id="KW-0862">Zinc</keyword>
<gene>
    <name evidence="5" type="ORF">Aam_005_084</name>
</gene>
<dbReference type="InterPro" id="IPR013154">
    <property type="entry name" value="ADH-like_N"/>
</dbReference>
<keyword evidence="3" id="KW-0560">Oxidoreductase</keyword>
<dbReference type="InterPro" id="IPR014182">
    <property type="entry name" value="ADH_Zn_typ-1"/>
</dbReference>
<dbReference type="InterPro" id="IPR036291">
    <property type="entry name" value="NAD(P)-bd_dom_sf"/>
</dbReference>
<evidence type="ECO:0000313" key="5">
    <source>
        <dbReference type="EMBL" id="GAN78685.1"/>
    </source>
</evidence>
<accession>A0A0D6PAB4</accession>
<evidence type="ECO:0000256" key="2">
    <source>
        <dbReference type="ARBA" id="ARBA00022857"/>
    </source>
</evidence>
<protein>
    <recommendedName>
        <fullName evidence="3">Zinc-type alcohol dehydrogenase-like protein</fullName>
    </recommendedName>
</protein>
<dbReference type="Pfam" id="PF00107">
    <property type="entry name" value="ADH_zinc_N"/>
    <property type="match status" value="1"/>
</dbReference>
<evidence type="ECO:0000256" key="3">
    <source>
        <dbReference type="RuleBase" id="RU364000"/>
    </source>
</evidence>
<dbReference type="RefSeq" id="WP_048877175.1">
    <property type="nucleotide sequence ID" value="NZ_BANC01000005.1"/>
</dbReference>
<dbReference type="CDD" id="cd08252">
    <property type="entry name" value="AL_MDR"/>
    <property type="match status" value="1"/>
</dbReference>
<dbReference type="Gene3D" id="3.40.50.720">
    <property type="entry name" value="NAD(P)-binding Rossmann-like Domain"/>
    <property type="match status" value="1"/>
</dbReference>